<sequence length="86" mass="9298">MNPRWQKSSYCSEGASCIHIAQTWQKSSHCSEGDSCVHISTGPATIHLTESADPTQAILNATPTAFDALLHVLKLDLNLAKEALHV</sequence>
<dbReference type="EMBL" id="BNAT01000017">
    <property type="protein sequence ID" value="GHE31375.1"/>
    <property type="molecule type" value="Genomic_DNA"/>
</dbReference>
<keyword evidence="3" id="KW-1185">Reference proteome</keyword>
<dbReference type="InterPro" id="IPR007278">
    <property type="entry name" value="DUF397"/>
</dbReference>
<evidence type="ECO:0000313" key="3">
    <source>
        <dbReference type="Proteomes" id="UP000603227"/>
    </source>
</evidence>
<name>A0A918Z0X6_9ACTN</name>
<dbReference type="Pfam" id="PF04149">
    <property type="entry name" value="DUF397"/>
    <property type="match status" value="1"/>
</dbReference>
<evidence type="ECO:0000313" key="2">
    <source>
        <dbReference type="EMBL" id="GHE31375.1"/>
    </source>
</evidence>
<gene>
    <name evidence="2" type="ORF">GCM10017771_47730</name>
</gene>
<dbReference type="RefSeq" id="WP_189784481.1">
    <property type="nucleotide sequence ID" value="NZ_BNAT01000017.1"/>
</dbReference>
<accession>A0A918Z0X6</accession>
<comment type="caution">
    <text evidence="2">The sequence shown here is derived from an EMBL/GenBank/DDBJ whole genome shotgun (WGS) entry which is preliminary data.</text>
</comment>
<protein>
    <recommendedName>
        <fullName evidence="1">DUF397 domain-containing protein</fullName>
    </recommendedName>
</protein>
<organism evidence="2 3">
    <name type="scientific">Streptomyces capitiformicae</name>
    <dbReference type="NCBI Taxonomy" id="2014920"/>
    <lineage>
        <taxon>Bacteria</taxon>
        <taxon>Bacillati</taxon>
        <taxon>Actinomycetota</taxon>
        <taxon>Actinomycetes</taxon>
        <taxon>Kitasatosporales</taxon>
        <taxon>Streptomycetaceae</taxon>
        <taxon>Streptomyces</taxon>
    </lineage>
</organism>
<feature type="domain" description="DUF397" evidence="1">
    <location>
        <begin position="23"/>
        <end position="73"/>
    </location>
</feature>
<dbReference type="AlphaFoldDB" id="A0A918Z0X6"/>
<evidence type="ECO:0000259" key="1">
    <source>
        <dbReference type="Pfam" id="PF04149"/>
    </source>
</evidence>
<reference evidence="2" key="1">
    <citation type="journal article" date="2014" name="Int. J. Syst. Evol. Microbiol.">
        <title>Complete genome sequence of Corynebacterium casei LMG S-19264T (=DSM 44701T), isolated from a smear-ripened cheese.</title>
        <authorList>
            <consortium name="US DOE Joint Genome Institute (JGI-PGF)"/>
            <person name="Walter F."/>
            <person name="Albersmeier A."/>
            <person name="Kalinowski J."/>
            <person name="Ruckert C."/>
        </authorList>
    </citation>
    <scope>NUCLEOTIDE SEQUENCE</scope>
    <source>
        <strain evidence="2">CGMCC 4.7403</strain>
    </source>
</reference>
<reference evidence="2" key="2">
    <citation type="submission" date="2020-09" db="EMBL/GenBank/DDBJ databases">
        <authorList>
            <person name="Sun Q."/>
            <person name="Zhou Y."/>
        </authorList>
    </citation>
    <scope>NUCLEOTIDE SEQUENCE</scope>
    <source>
        <strain evidence="2">CGMCC 4.7403</strain>
    </source>
</reference>
<proteinExistence type="predicted"/>
<dbReference type="Proteomes" id="UP000603227">
    <property type="component" value="Unassembled WGS sequence"/>
</dbReference>